<dbReference type="PANTHER" id="PTHR11860">
    <property type="entry name" value="POLYMERIC-IMMUNOGLOBULIN RECEPTOR"/>
    <property type="match status" value="1"/>
</dbReference>
<sequence>VNFVEHCLSLGAHCNYISCPVELRVKEHGSLTIECSYDKSYKNKDKYWCKGRRFWDCTILEDTRSSKNNHRISISDDKKKTYSVTMNDLTENDNGTYWCGIELFLKDKNCQMDIVVEKDLRINSNVEQATTNVSTVTVSSAHTTEIHNEIGTGIG</sequence>
<name>A0A8C9W9Y0_SCLFO</name>
<dbReference type="GO" id="GO:0004888">
    <property type="term" value="F:transmembrane signaling receptor activity"/>
    <property type="evidence" value="ECO:0007669"/>
    <property type="project" value="TreeGrafter"/>
</dbReference>
<dbReference type="Ensembl" id="ENSSFOT00015082048.1">
    <property type="protein sequence ID" value="ENSSFOP00015070993.1"/>
    <property type="gene ID" value="ENSSFOG00015029098.1"/>
</dbReference>
<evidence type="ECO:0000256" key="1">
    <source>
        <dbReference type="ARBA" id="ARBA00004370"/>
    </source>
</evidence>
<dbReference type="InterPro" id="IPR013783">
    <property type="entry name" value="Ig-like_fold"/>
</dbReference>
<dbReference type="GO" id="GO:0005886">
    <property type="term" value="C:plasma membrane"/>
    <property type="evidence" value="ECO:0007669"/>
    <property type="project" value="TreeGrafter"/>
</dbReference>
<dbReference type="SMART" id="SM00409">
    <property type="entry name" value="IG"/>
    <property type="match status" value="1"/>
</dbReference>
<dbReference type="CDD" id="cd05716">
    <property type="entry name" value="IgV_pIgR_like"/>
    <property type="match status" value="1"/>
</dbReference>
<dbReference type="InterPro" id="IPR013106">
    <property type="entry name" value="Ig_V-set"/>
</dbReference>
<evidence type="ECO:0000313" key="5">
    <source>
        <dbReference type="Ensembl" id="ENSSFOP00015070993.1"/>
    </source>
</evidence>
<dbReference type="PANTHER" id="PTHR11860:SF87">
    <property type="entry name" value="CMRF35-LIKE MOLECULE 8"/>
    <property type="match status" value="1"/>
</dbReference>
<dbReference type="Proteomes" id="UP000694397">
    <property type="component" value="Chromosome 2"/>
</dbReference>
<keyword evidence="2" id="KW-0812">Transmembrane</keyword>
<dbReference type="Pfam" id="PF07686">
    <property type="entry name" value="V-set"/>
    <property type="match status" value="1"/>
</dbReference>
<dbReference type="Gene3D" id="2.60.40.10">
    <property type="entry name" value="Immunoglobulins"/>
    <property type="match status" value="1"/>
</dbReference>
<feature type="domain" description="Immunoglobulin" evidence="4">
    <location>
        <begin position="20"/>
        <end position="117"/>
    </location>
</feature>
<evidence type="ECO:0000259" key="4">
    <source>
        <dbReference type="SMART" id="SM00409"/>
    </source>
</evidence>
<evidence type="ECO:0000256" key="2">
    <source>
        <dbReference type="ARBA" id="ARBA00022692"/>
    </source>
</evidence>
<dbReference type="InterPro" id="IPR003599">
    <property type="entry name" value="Ig_sub"/>
</dbReference>
<dbReference type="GeneTree" id="ENSGT00940000154332"/>
<protein>
    <recommendedName>
        <fullName evidence="4">Immunoglobulin domain-containing protein</fullName>
    </recommendedName>
</protein>
<proteinExistence type="predicted"/>
<evidence type="ECO:0000256" key="3">
    <source>
        <dbReference type="ARBA" id="ARBA00023136"/>
    </source>
</evidence>
<reference evidence="5 6" key="1">
    <citation type="submission" date="2019-04" db="EMBL/GenBank/DDBJ databases">
        <authorList>
            <consortium name="Wellcome Sanger Institute Data Sharing"/>
        </authorList>
    </citation>
    <scope>NUCLEOTIDE SEQUENCE [LARGE SCALE GENOMIC DNA]</scope>
</reference>
<dbReference type="OrthoDB" id="9805957at2759"/>
<comment type="subcellular location">
    <subcellularLocation>
        <location evidence="1">Membrane</location>
    </subcellularLocation>
</comment>
<organism evidence="5 6">
    <name type="scientific">Scleropages formosus</name>
    <name type="common">Asian bonytongue</name>
    <name type="synonym">Osteoglossum formosum</name>
    <dbReference type="NCBI Taxonomy" id="113540"/>
    <lineage>
        <taxon>Eukaryota</taxon>
        <taxon>Metazoa</taxon>
        <taxon>Chordata</taxon>
        <taxon>Craniata</taxon>
        <taxon>Vertebrata</taxon>
        <taxon>Euteleostomi</taxon>
        <taxon>Actinopterygii</taxon>
        <taxon>Neopterygii</taxon>
        <taxon>Teleostei</taxon>
        <taxon>Osteoglossocephala</taxon>
        <taxon>Osteoglossomorpha</taxon>
        <taxon>Osteoglossiformes</taxon>
        <taxon>Osteoglossidae</taxon>
        <taxon>Scleropages</taxon>
    </lineage>
</organism>
<reference evidence="5" key="3">
    <citation type="submission" date="2025-09" db="UniProtKB">
        <authorList>
            <consortium name="Ensembl"/>
        </authorList>
    </citation>
    <scope>IDENTIFICATION</scope>
</reference>
<dbReference type="InterPro" id="IPR036179">
    <property type="entry name" value="Ig-like_dom_sf"/>
</dbReference>
<accession>A0A8C9W9Y0</accession>
<dbReference type="AlphaFoldDB" id="A0A8C9W9Y0"/>
<keyword evidence="3" id="KW-0472">Membrane</keyword>
<keyword evidence="6" id="KW-1185">Reference proteome</keyword>
<dbReference type="InterPro" id="IPR050671">
    <property type="entry name" value="CD300_family_receptors"/>
</dbReference>
<evidence type="ECO:0000313" key="6">
    <source>
        <dbReference type="Proteomes" id="UP000694397"/>
    </source>
</evidence>
<dbReference type="SUPFAM" id="SSF48726">
    <property type="entry name" value="Immunoglobulin"/>
    <property type="match status" value="1"/>
</dbReference>
<reference evidence="5" key="2">
    <citation type="submission" date="2025-08" db="UniProtKB">
        <authorList>
            <consortium name="Ensembl"/>
        </authorList>
    </citation>
    <scope>IDENTIFICATION</scope>
</reference>